<protein>
    <submittedName>
        <fullName evidence="2">Uncharacterized protein</fullName>
    </submittedName>
</protein>
<dbReference type="EMBL" id="JBHFQA010000015">
    <property type="protein sequence ID" value="KAL2086867.1"/>
    <property type="molecule type" value="Genomic_DNA"/>
</dbReference>
<dbReference type="AlphaFoldDB" id="A0ABD1JI87"/>
<accession>A0ABD1JI87</accession>
<gene>
    <name evidence="2" type="ORF">ACEWY4_017926</name>
</gene>
<keyword evidence="3" id="KW-1185">Reference proteome</keyword>
<evidence type="ECO:0000256" key="1">
    <source>
        <dbReference type="SAM" id="MobiDB-lite"/>
    </source>
</evidence>
<name>A0ABD1JI87_9TELE</name>
<comment type="caution">
    <text evidence="2">The sequence shown here is derived from an EMBL/GenBank/DDBJ whole genome shotgun (WGS) entry which is preliminary data.</text>
</comment>
<dbReference type="Proteomes" id="UP001591681">
    <property type="component" value="Unassembled WGS sequence"/>
</dbReference>
<sequence>MSPTTPPLPQPLPCTAACQSPCMFLPLLVYGRVHSANSNLVDFYPVIRHLVLLFFSSGAFRDTPETSAPGGTENTHNTHTHTHTPTTELQVCVYVCVCECTCVRLCVCVCMWTYLSLTPLPLQTVLNRKKKTAQLLPLRSRRAARSGMKDRPGKQTSPDGAAVQRSCSSFLSSSFVCTFFLYARSLAFSHTPQHSPRLRSLQILQVLNPEGRGKHKSSGGPVLAHLCEK</sequence>
<evidence type="ECO:0000313" key="2">
    <source>
        <dbReference type="EMBL" id="KAL2086867.1"/>
    </source>
</evidence>
<evidence type="ECO:0000313" key="3">
    <source>
        <dbReference type="Proteomes" id="UP001591681"/>
    </source>
</evidence>
<feature type="region of interest" description="Disordered" evidence="1">
    <location>
        <begin position="137"/>
        <end position="161"/>
    </location>
</feature>
<proteinExistence type="predicted"/>
<organism evidence="2 3">
    <name type="scientific">Coilia grayii</name>
    <name type="common">Gray's grenadier anchovy</name>
    <dbReference type="NCBI Taxonomy" id="363190"/>
    <lineage>
        <taxon>Eukaryota</taxon>
        <taxon>Metazoa</taxon>
        <taxon>Chordata</taxon>
        <taxon>Craniata</taxon>
        <taxon>Vertebrata</taxon>
        <taxon>Euteleostomi</taxon>
        <taxon>Actinopterygii</taxon>
        <taxon>Neopterygii</taxon>
        <taxon>Teleostei</taxon>
        <taxon>Clupei</taxon>
        <taxon>Clupeiformes</taxon>
        <taxon>Clupeoidei</taxon>
        <taxon>Engraulidae</taxon>
        <taxon>Coilinae</taxon>
        <taxon>Coilia</taxon>
    </lineage>
</organism>
<reference evidence="2 3" key="1">
    <citation type="submission" date="2024-09" db="EMBL/GenBank/DDBJ databases">
        <title>A chromosome-level genome assembly of Gray's grenadier anchovy, Coilia grayii.</title>
        <authorList>
            <person name="Fu Z."/>
        </authorList>
    </citation>
    <scope>NUCLEOTIDE SEQUENCE [LARGE SCALE GENOMIC DNA]</scope>
    <source>
        <strain evidence="2">G4</strain>
        <tissue evidence="2">Muscle</tissue>
    </source>
</reference>